<feature type="domain" description="PDZ" evidence="7">
    <location>
        <begin position="82"/>
        <end position="164"/>
    </location>
</feature>
<dbReference type="Gene3D" id="2.30.42.10">
    <property type="match status" value="1"/>
</dbReference>
<dbReference type="CDD" id="cd06782">
    <property type="entry name" value="cpPDZ_CPP-like"/>
    <property type="match status" value="1"/>
</dbReference>
<dbReference type="PROSITE" id="PS50106">
    <property type="entry name" value="PDZ"/>
    <property type="match status" value="1"/>
</dbReference>
<dbReference type="Gene3D" id="3.90.226.10">
    <property type="entry name" value="2-enoyl-CoA Hydratase, Chain A, domain 1"/>
    <property type="match status" value="1"/>
</dbReference>
<dbReference type="PANTHER" id="PTHR32060:SF30">
    <property type="entry name" value="CARBOXY-TERMINAL PROCESSING PROTEASE CTPA"/>
    <property type="match status" value="1"/>
</dbReference>
<evidence type="ECO:0000256" key="1">
    <source>
        <dbReference type="ARBA" id="ARBA00009179"/>
    </source>
</evidence>
<evidence type="ECO:0000256" key="5">
    <source>
        <dbReference type="RuleBase" id="RU004404"/>
    </source>
</evidence>
<dbReference type="PANTHER" id="PTHR32060">
    <property type="entry name" value="TAIL-SPECIFIC PROTEASE"/>
    <property type="match status" value="1"/>
</dbReference>
<evidence type="ECO:0000259" key="7">
    <source>
        <dbReference type="PROSITE" id="PS50106"/>
    </source>
</evidence>
<comment type="caution">
    <text evidence="8">The sequence shown here is derived from an EMBL/GenBank/DDBJ whole genome shotgun (WGS) entry which is preliminary data.</text>
</comment>
<dbReference type="SMART" id="SM00245">
    <property type="entry name" value="TSPc"/>
    <property type="match status" value="1"/>
</dbReference>
<name>A0ABS4BS98_9FLAO</name>
<dbReference type="InterPro" id="IPR029045">
    <property type="entry name" value="ClpP/crotonase-like_dom_sf"/>
</dbReference>
<keyword evidence="6" id="KW-0732">Signal</keyword>
<dbReference type="RefSeq" id="WP_209652754.1">
    <property type="nucleotide sequence ID" value="NZ_JAGJCB010000002.1"/>
</dbReference>
<sequence>MKNLLKKRIIIPVIACTLFLTTTAFRNDFFEIAKQIEIFTTLFKELNMNYVDETNPGNLMDTAIKSMLADLDPYTNFMNEQDVEAARINNTGDYTGIGAKVKTLKDKLVIVEPYKNYPADKAGLKAGDEIIKVGNTLIETFKDDAGELLKGATDTAVEVTYKRQGKTQTATIKRAEVEIKAVPHFSMVNAKTGYIVLSRFNDKASAETNYALRDLKAQGAERIILDLRGNPGGLLNEAINIVNLFIPKGQLVVTTKSKVKKYNKTYFTQNDPIDTEIPLVVLIDEGSASASEIVSGALQDLDRAVIVGSRSFGKGLVQRPKELVYGTQVKITISRYYTPSGRCIQALDYWHRNEQGEAVRVKQENYNEFKTKKGRKVFDGGGVFPDVSISASKNSSIINAIVNNDLIFNYATNYYYNHDVKDVNNLKLTDADFSNFKNYLKTNNFSFVTETEKALSKALEAAKNDDLDDNIQNDYNTLISNLNKSKSGVIDENKTYLLQLLTEEIVKRYAYREGLYDYFKIHDAEIKKATEVLSSPTTYNGYLK</sequence>
<evidence type="ECO:0000256" key="4">
    <source>
        <dbReference type="ARBA" id="ARBA00022825"/>
    </source>
</evidence>
<comment type="similarity">
    <text evidence="1 5">Belongs to the peptidase S41A family.</text>
</comment>
<protein>
    <submittedName>
        <fullName evidence="8">S41 family peptidase</fullName>
    </submittedName>
</protein>
<evidence type="ECO:0000256" key="3">
    <source>
        <dbReference type="ARBA" id="ARBA00022801"/>
    </source>
</evidence>
<dbReference type="SUPFAM" id="SSF52096">
    <property type="entry name" value="ClpP/crotonase"/>
    <property type="match status" value="1"/>
</dbReference>
<dbReference type="InterPro" id="IPR004447">
    <property type="entry name" value="Peptidase_S41A"/>
</dbReference>
<evidence type="ECO:0000313" key="9">
    <source>
        <dbReference type="Proteomes" id="UP000670776"/>
    </source>
</evidence>
<dbReference type="EMBL" id="JAGJCB010000002">
    <property type="protein sequence ID" value="MBP0902906.1"/>
    <property type="molecule type" value="Genomic_DNA"/>
</dbReference>
<dbReference type="InterPro" id="IPR001478">
    <property type="entry name" value="PDZ"/>
</dbReference>
<gene>
    <name evidence="8" type="ORF">J8H85_03610</name>
</gene>
<dbReference type="NCBIfam" id="TIGR00225">
    <property type="entry name" value="prc"/>
    <property type="match status" value="1"/>
</dbReference>
<accession>A0ABS4BS98</accession>
<evidence type="ECO:0000313" key="8">
    <source>
        <dbReference type="EMBL" id="MBP0902906.1"/>
    </source>
</evidence>
<proteinExistence type="inferred from homology"/>
<keyword evidence="9" id="KW-1185">Reference proteome</keyword>
<dbReference type="Proteomes" id="UP000670776">
    <property type="component" value="Unassembled WGS sequence"/>
</dbReference>
<dbReference type="SUPFAM" id="SSF50156">
    <property type="entry name" value="PDZ domain-like"/>
    <property type="match status" value="1"/>
</dbReference>
<keyword evidence="4 5" id="KW-0720">Serine protease</keyword>
<dbReference type="Gene3D" id="3.30.750.44">
    <property type="match status" value="1"/>
</dbReference>
<dbReference type="SMART" id="SM00228">
    <property type="entry name" value="PDZ"/>
    <property type="match status" value="1"/>
</dbReference>
<keyword evidence="3 5" id="KW-0378">Hydrolase</keyword>
<evidence type="ECO:0000256" key="2">
    <source>
        <dbReference type="ARBA" id="ARBA00022670"/>
    </source>
</evidence>
<dbReference type="InterPro" id="IPR005151">
    <property type="entry name" value="Tail-specific_protease"/>
</dbReference>
<feature type="signal peptide" evidence="6">
    <location>
        <begin position="1"/>
        <end position="26"/>
    </location>
</feature>
<dbReference type="CDD" id="cd07560">
    <property type="entry name" value="Peptidase_S41_CPP"/>
    <property type="match status" value="1"/>
</dbReference>
<organism evidence="8 9">
    <name type="scientific">Mariniflexile gromovii</name>
    <dbReference type="NCBI Taxonomy" id="362523"/>
    <lineage>
        <taxon>Bacteria</taxon>
        <taxon>Pseudomonadati</taxon>
        <taxon>Bacteroidota</taxon>
        <taxon>Flavobacteriia</taxon>
        <taxon>Flavobacteriales</taxon>
        <taxon>Flavobacteriaceae</taxon>
        <taxon>Mariniflexile</taxon>
    </lineage>
</organism>
<feature type="chain" id="PRO_5046738740" evidence="6">
    <location>
        <begin position="27"/>
        <end position="544"/>
    </location>
</feature>
<reference evidence="8 9" key="1">
    <citation type="submission" date="2021-04" db="EMBL/GenBank/DDBJ databases">
        <title>Mariniflexile gromovii gen. nov., sp. nov., a gliding bacterium isolated from the sea urchin Strongylocentrotus intermedius.</title>
        <authorList>
            <person name="Ko S."/>
            <person name="Le V."/>
            <person name="Ahn C.-Y."/>
            <person name="Oh H.-M."/>
        </authorList>
    </citation>
    <scope>NUCLEOTIDE SEQUENCE [LARGE SCALE GENOMIC DNA]</scope>
    <source>
        <strain evidence="8 9">KCTC 12570</strain>
    </source>
</reference>
<dbReference type="Pfam" id="PF13180">
    <property type="entry name" value="PDZ_2"/>
    <property type="match status" value="1"/>
</dbReference>
<dbReference type="InterPro" id="IPR036034">
    <property type="entry name" value="PDZ_sf"/>
</dbReference>
<dbReference type="Pfam" id="PF03572">
    <property type="entry name" value="Peptidase_S41"/>
    <property type="match status" value="1"/>
</dbReference>
<evidence type="ECO:0000256" key="6">
    <source>
        <dbReference type="SAM" id="SignalP"/>
    </source>
</evidence>
<keyword evidence="2 5" id="KW-0645">Protease</keyword>